<evidence type="ECO:0000256" key="3">
    <source>
        <dbReference type="SAM" id="MobiDB-lite"/>
    </source>
</evidence>
<evidence type="ECO:0000313" key="6">
    <source>
        <dbReference type="Proteomes" id="UP000762676"/>
    </source>
</evidence>
<accession>A0AAV4H6Z5</accession>
<comment type="caution">
    <text evidence="5">The sequence shown here is derived from an EMBL/GenBank/DDBJ whole genome shotgun (WGS) entry which is preliminary data.</text>
</comment>
<feature type="region of interest" description="Disordered" evidence="3">
    <location>
        <begin position="261"/>
        <end position="285"/>
    </location>
</feature>
<dbReference type="PANTHER" id="PTHR31423">
    <property type="entry name" value="YBAK DOMAIN-CONTAINING PROTEIN"/>
    <property type="match status" value="1"/>
</dbReference>
<dbReference type="GO" id="GO:0002161">
    <property type="term" value="F:aminoacyl-tRNA deacylase activity"/>
    <property type="evidence" value="ECO:0007669"/>
    <property type="project" value="InterPro"/>
</dbReference>
<feature type="region of interest" description="Disordered" evidence="3">
    <location>
        <begin position="1"/>
        <end position="31"/>
    </location>
</feature>
<dbReference type="Proteomes" id="UP000762676">
    <property type="component" value="Unassembled WGS sequence"/>
</dbReference>
<dbReference type="PANTHER" id="PTHR31423:SF3">
    <property type="entry name" value="PROLYL-TRNA SYNTHETASE ASSOCIATED DOMAIN-CONTAINING PROTEIN 1-RELATED"/>
    <property type="match status" value="1"/>
</dbReference>
<reference evidence="5 6" key="1">
    <citation type="journal article" date="2021" name="Elife">
        <title>Chloroplast acquisition without the gene transfer in kleptoplastic sea slugs, Plakobranchus ocellatus.</title>
        <authorList>
            <person name="Maeda T."/>
            <person name="Takahashi S."/>
            <person name="Yoshida T."/>
            <person name="Shimamura S."/>
            <person name="Takaki Y."/>
            <person name="Nagai Y."/>
            <person name="Toyoda A."/>
            <person name="Suzuki Y."/>
            <person name="Arimoto A."/>
            <person name="Ishii H."/>
            <person name="Satoh N."/>
            <person name="Nishiyama T."/>
            <person name="Hasebe M."/>
            <person name="Maruyama T."/>
            <person name="Minagawa J."/>
            <person name="Obokata J."/>
            <person name="Shigenobu S."/>
        </authorList>
    </citation>
    <scope>NUCLEOTIDE SEQUENCE [LARGE SCALE GENOMIC DNA]</scope>
</reference>
<feature type="domain" description="YbaK/aminoacyl-tRNA synthetase-associated" evidence="4">
    <location>
        <begin position="127"/>
        <end position="233"/>
    </location>
</feature>
<evidence type="ECO:0000256" key="2">
    <source>
        <dbReference type="ARBA" id="ARBA00031612"/>
    </source>
</evidence>
<dbReference type="EMBL" id="BMAT01005388">
    <property type="protein sequence ID" value="GFR92436.1"/>
    <property type="molecule type" value="Genomic_DNA"/>
</dbReference>
<keyword evidence="6" id="KW-1185">Reference proteome</keyword>
<dbReference type="AlphaFoldDB" id="A0AAV4H6Z5"/>
<name>A0AAV4H6Z5_9GAST</name>
<dbReference type="InterPro" id="IPR040285">
    <property type="entry name" value="ProX/PRXD1"/>
</dbReference>
<proteinExistence type="inferred from homology"/>
<feature type="region of interest" description="Disordered" evidence="3">
    <location>
        <begin position="307"/>
        <end position="327"/>
    </location>
</feature>
<feature type="compositionally biased region" description="Polar residues" evidence="3">
    <location>
        <begin position="488"/>
        <end position="497"/>
    </location>
</feature>
<feature type="region of interest" description="Disordered" evidence="3">
    <location>
        <begin position="484"/>
        <end position="539"/>
    </location>
</feature>
<feature type="domain" description="YbaK/aminoacyl-tRNA synthetase-associated" evidence="4">
    <location>
        <begin position="602"/>
        <end position="682"/>
    </location>
</feature>
<comment type="similarity">
    <text evidence="1">Belongs to the PRORSD1 family.</text>
</comment>
<evidence type="ECO:0000259" key="4">
    <source>
        <dbReference type="Pfam" id="PF04073"/>
    </source>
</evidence>
<protein>
    <recommendedName>
        <fullName evidence="2">PrdX deacylase domain-containing protein 1</fullName>
    </recommendedName>
</protein>
<dbReference type="Pfam" id="PF04073">
    <property type="entry name" value="tRNA_edit"/>
    <property type="match status" value="2"/>
</dbReference>
<sequence>MDPQKPRFGGVQNRMDGSKHITNKNMVDESHAQGKSYLGYKLESADRFSKHKTELEVRGSEGHEKTLQHLMQVFEELDIHSKPQPYTRRHGKTAKDSNLAEKQLENFPASSSTGENQSAEQKDVVVYCKNLFLKDRRGQFYIVICPEQHSVDLKALKQLLNAHRNLSFGDNEALSTVLQLKPGEVTPLAIMHESAKDVRVAVHSQLAEAEPDIKFAFHPFCGHLQVELSYSELLAFVEYFGKKVEVVADKTLTCPTQNKETIRKNTDSSGAKSKHNCCPKSNLDENQNQNASFVKQRGDKSLATKFTLNKDTKSKKSNETTAPDDKHGACVDQKVGISATPADKVETLDMLAKVYTATATNFKKPAPNTLLNTDGHSYTTDLYRNEAEQMVSDGQGVVGFPKKTVHSLEVGFSVDATGWQAVEESVHPKPCSKRIFLSRKGKLRSYVKKNTQAHFSAGSGASSTGEFTQDNEELHENDIDDFVEENRNNGTDSQGKTSAERTLLHHNRKVSLTEQGPDIDSEPEIHDIDAQNSSSKLLERSRQREISKGIELEVEHSEQLNHTGLQIVEKFYTSLNDSGVEYEEIDLSDEGGVSVIKPSVGCRCFLLKDKAGSFFFVVSHELYELDFGRLKAALRPKKKLVVAHPADIITILGIDPMRASPFALLTTKDPLLKVYITKKVMAPNLVFCIQHPFAQARRILMTSGQLQKYFNFLGVSFETVEEKQWNPRYNFPFSQFDTPEDVLDSNQGEETVPLRSVVENRAPVTDSQHKTPCQPPKHLIGQILAGVDFSLFLTIPFHILSANTFPFFTHTHVVKKPVVFKKAKSPLGSSVDAPNLQRTQNLQQLNFPENVHSTAKLPVENISVPMTTKDLENHLLSHDIKFELKKKKEQGDASAVGYDNLKDDIINIMEKCSVMYLTNSSGNNFLIIGASDEFPISVKRFCRRSRIREHLDIRIDPQAEERDTDFLHDIAPRMMPFALAFVGLRTLIWDTFRSMPSTRTRSSRTQEPNVQNTTRHVMEQAHCPPVTVVLTTTLYIDPETVMEFTVGEERSRLRIMSSEFQKYSRQVGFNIMYY</sequence>
<dbReference type="InterPro" id="IPR007214">
    <property type="entry name" value="YbaK/aa-tRNA-synth-assoc-dom"/>
</dbReference>
<evidence type="ECO:0000256" key="1">
    <source>
        <dbReference type="ARBA" id="ARBA00010201"/>
    </source>
</evidence>
<evidence type="ECO:0000313" key="5">
    <source>
        <dbReference type="EMBL" id="GFR92436.1"/>
    </source>
</evidence>
<dbReference type="SUPFAM" id="SSF55826">
    <property type="entry name" value="YbaK/ProRS associated domain"/>
    <property type="match status" value="2"/>
</dbReference>
<organism evidence="5 6">
    <name type="scientific">Elysia marginata</name>
    <dbReference type="NCBI Taxonomy" id="1093978"/>
    <lineage>
        <taxon>Eukaryota</taxon>
        <taxon>Metazoa</taxon>
        <taxon>Spiralia</taxon>
        <taxon>Lophotrochozoa</taxon>
        <taxon>Mollusca</taxon>
        <taxon>Gastropoda</taxon>
        <taxon>Heterobranchia</taxon>
        <taxon>Euthyneura</taxon>
        <taxon>Panpulmonata</taxon>
        <taxon>Sacoglossa</taxon>
        <taxon>Placobranchoidea</taxon>
        <taxon>Plakobranchidae</taxon>
        <taxon>Elysia</taxon>
    </lineage>
</organism>
<dbReference type="Gene3D" id="3.90.960.10">
    <property type="entry name" value="YbaK/aminoacyl-tRNA synthetase-associated domain"/>
    <property type="match status" value="2"/>
</dbReference>
<dbReference type="InterPro" id="IPR036754">
    <property type="entry name" value="YbaK/aa-tRNA-synt-asso_dom_sf"/>
</dbReference>
<gene>
    <name evidence="5" type="ORF">ElyMa_002618300</name>
</gene>